<proteinExistence type="predicted"/>
<feature type="compositionally biased region" description="Polar residues" evidence="4">
    <location>
        <begin position="270"/>
        <end position="281"/>
    </location>
</feature>
<dbReference type="Proteomes" id="UP000192257">
    <property type="component" value="Unassembled WGS sequence"/>
</dbReference>
<evidence type="ECO:0000256" key="1">
    <source>
        <dbReference type="ARBA" id="ARBA00022741"/>
    </source>
</evidence>
<dbReference type="InterPro" id="IPR017441">
    <property type="entry name" value="Protein_kinase_ATP_BS"/>
</dbReference>
<dbReference type="RefSeq" id="XP_028876686.1">
    <property type="nucleotide sequence ID" value="XM_029032020.1"/>
</dbReference>
<dbReference type="InterPro" id="IPR000719">
    <property type="entry name" value="Prot_kinase_dom"/>
</dbReference>
<organism evidence="6 7">
    <name type="scientific">Trypanosoma theileri</name>
    <dbReference type="NCBI Taxonomy" id="67003"/>
    <lineage>
        <taxon>Eukaryota</taxon>
        <taxon>Discoba</taxon>
        <taxon>Euglenozoa</taxon>
        <taxon>Kinetoplastea</taxon>
        <taxon>Metakinetoplastina</taxon>
        <taxon>Trypanosomatida</taxon>
        <taxon>Trypanosomatidae</taxon>
        <taxon>Trypanosoma</taxon>
    </lineage>
</organism>
<dbReference type="PANTHER" id="PTHR24348">
    <property type="entry name" value="SERINE/THREONINE-PROTEIN KINASE UNC-51-RELATED"/>
    <property type="match status" value="1"/>
</dbReference>
<dbReference type="Gene3D" id="1.10.510.10">
    <property type="entry name" value="Transferase(Phosphotransferase) domain 1"/>
    <property type="match status" value="1"/>
</dbReference>
<dbReference type="GO" id="GO:0005524">
    <property type="term" value="F:ATP binding"/>
    <property type="evidence" value="ECO:0007669"/>
    <property type="project" value="UniProtKB-UniRule"/>
</dbReference>
<dbReference type="VEuPathDB" id="TriTrypDB:TM35_002091000"/>
<name>A0A1X0NEW8_9TRYP</name>
<feature type="domain" description="Protein kinase" evidence="5">
    <location>
        <begin position="364"/>
        <end position="764"/>
    </location>
</feature>
<dbReference type="PROSITE" id="PS00107">
    <property type="entry name" value="PROTEIN_KINASE_ATP"/>
    <property type="match status" value="1"/>
</dbReference>
<dbReference type="InterPro" id="IPR045269">
    <property type="entry name" value="Atg1-like"/>
</dbReference>
<dbReference type="GO" id="GO:0016020">
    <property type="term" value="C:membrane"/>
    <property type="evidence" value="ECO:0007669"/>
    <property type="project" value="TreeGrafter"/>
</dbReference>
<feature type="compositionally biased region" description="Basic and acidic residues" evidence="4">
    <location>
        <begin position="165"/>
        <end position="177"/>
    </location>
</feature>
<keyword evidence="2 3" id="KW-0067">ATP-binding</keyword>
<reference evidence="6 7" key="1">
    <citation type="submission" date="2017-03" db="EMBL/GenBank/DDBJ databases">
        <title>An alternative strategy for trypanosome survival in the mammalian bloodstream revealed through genome and transcriptome analysis of the ubiquitous bovine parasite Trypanosoma (Megatrypanum) theileri.</title>
        <authorList>
            <person name="Kelly S."/>
            <person name="Ivens A."/>
            <person name="Mott A."/>
            <person name="O'Neill E."/>
            <person name="Emms D."/>
            <person name="Macleod O."/>
            <person name="Voorheis P."/>
            <person name="Matthews J."/>
            <person name="Matthews K."/>
            <person name="Carrington M."/>
        </authorList>
    </citation>
    <scope>NUCLEOTIDE SEQUENCE [LARGE SCALE GENOMIC DNA]</scope>
    <source>
        <strain evidence="6">Edinburgh</strain>
    </source>
</reference>
<protein>
    <recommendedName>
        <fullName evidence="5">Protein kinase domain-containing protein</fullName>
    </recommendedName>
</protein>
<dbReference type="STRING" id="67003.A0A1X0NEW8"/>
<feature type="region of interest" description="Disordered" evidence="4">
    <location>
        <begin position="108"/>
        <end position="140"/>
    </location>
</feature>
<comment type="caution">
    <text evidence="6">The sequence shown here is derived from an EMBL/GenBank/DDBJ whole genome shotgun (WGS) entry which is preliminary data.</text>
</comment>
<dbReference type="GO" id="GO:0005829">
    <property type="term" value="C:cytosol"/>
    <property type="evidence" value="ECO:0007669"/>
    <property type="project" value="TreeGrafter"/>
</dbReference>
<dbReference type="InterPro" id="IPR008271">
    <property type="entry name" value="Ser/Thr_kinase_AS"/>
</dbReference>
<dbReference type="Pfam" id="PF00069">
    <property type="entry name" value="Pkinase"/>
    <property type="match status" value="1"/>
</dbReference>
<dbReference type="GO" id="GO:0004674">
    <property type="term" value="F:protein serine/threonine kinase activity"/>
    <property type="evidence" value="ECO:0007669"/>
    <property type="project" value="InterPro"/>
</dbReference>
<dbReference type="SMART" id="SM00220">
    <property type="entry name" value="S_TKc"/>
    <property type="match status" value="1"/>
</dbReference>
<dbReference type="AlphaFoldDB" id="A0A1X0NEW8"/>
<dbReference type="Gene3D" id="3.30.200.20">
    <property type="entry name" value="Phosphorylase Kinase, domain 1"/>
    <property type="match status" value="1"/>
</dbReference>
<feature type="region of interest" description="Disordered" evidence="4">
    <location>
        <begin position="242"/>
        <end position="284"/>
    </location>
</feature>
<dbReference type="GO" id="GO:0000407">
    <property type="term" value="C:phagophore assembly site"/>
    <property type="evidence" value="ECO:0007669"/>
    <property type="project" value="TreeGrafter"/>
</dbReference>
<evidence type="ECO:0000256" key="2">
    <source>
        <dbReference type="ARBA" id="ARBA00022840"/>
    </source>
</evidence>
<evidence type="ECO:0000256" key="3">
    <source>
        <dbReference type="PROSITE-ProRule" id="PRU10141"/>
    </source>
</evidence>
<keyword evidence="1 3" id="KW-0547">Nucleotide-binding</keyword>
<dbReference type="PROSITE" id="PS50011">
    <property type="entry name" value="PROTEIN_KINASE_DOM"/>
    <property type="match status" value="1"/>
</dbReference>
<evidence type="ECO:0000256" key="4">
    <source>
        <dbReference type="SAM" id="MobiDB-lite"/>
    </source>
</evidence>
<dbReference type="GO" id="GO:0010506">
    <property type="term" value="P:regulation of autophagy"/>
    <property type="evidence" value="ECO:0007669"/>
    <property type="project" value="InterPro"/>
</dbReference>
<feature type="compositionally biased region" description="Polar residues" evidence="4">
    <location>
        <begin position="943"/>
        <end position="973"/>
    </location>
</feature>
<dbReference type="EMBL" id="NBCO01000209">
    <property type="protein sequence ID" value="ORC79532.1"/>
    <property type="molecule type" value="Genomic_DNA"/>
</dbReference>
<sequence length="993" mass="110768">MHSDLDLVDIYAETTPLSTWLSSKYKRRGSTYIFINKPKMKRIIVPRPVQGNAPISPVNAPDEELRVENSVSDEGEERRRPIIMKRRPVDPPITDFIDSNMTSLLTEKEKNSSTLLTRSVQESEEELPLRSSTVCKEEKKPNVFQSSMMSLFKGEHSGSWESDETSDKSSSKKKDISVDTLSTSISYPEEKNNTLKETHNSLLSGSGVFGSTFRHRQNRSPQMPFDLENFEESGPKIRLLNLSTKNRLTPRSANRSPTPLSGSYLPTELSGLSSRNGNSPKVNKEKNGLICDVYASEGSGSEPASPNDIPPSVVSRLHQLKRATPTHGVCDSVDTADTPSPFPVTLNYAGQIQRKKHLKRISYYILGPLLGEGAFGVVRDAIDTSANHMIPPQFQRVAIKSFKYRREIVPEGGALPAAEGKKPTSGNSTSNSKNESQSFSKPPIPSSKQRYDKKMQRMLDDEAANLQRFHCPNIIRAIDIFTRDGKDYVVLPIAICNLDQLIMENLCHEAFQQHLNSKGTPLVTELTFEISTPSYLSMGDSLTNIFRSQGIDDPISTTFSAALIKGVMYQLLYGVVYLHRQGLAHNDLKPQNILLYADGVIKITDLGSVSPEYNDQGTPMFLSPEVCRYFYCACDDEDLKKDESQVKVNAMKNDMWSCGVILYYLLVGRAPWGDKADGRSKYQLYRRIAAQSAAMDLSHVPEPCDSEVKGENQSYHTNGMPVSPRTRSSAPFPPSSLRHLLSQLLDVNPNRRLSAEEAIQHPSLQLLHTTGNKKTGMIEAAQHDVAQQVLLSPHVRRLIKRDREQHLQFVAECCSMLEIPLPKEIFLPDQVSVGGSDHEPIIAGSQTPKRPSVGEQRGTVDRRLFPKESDYNYYEKKSGKPECDVRSMLSNAAKMKMMHDYLYLTVLVDCGYRNAEEAAIEREEALLKLQKRNEVAEANMSRLSSLMTSPASNQVKSSSATPARTSRPNTAKQTTKKSEVKKGICSDCFCGLM</sequence>
<evidence type="ECO:0000313" key="7">
    <source>
        <dbReference type="Proteomes" id="UP000192257"/>
    </source>
</evidence>
<keyword evidence="7" id="KW-1185">Reference proteome</keyword>
<feature type="binding site" evidence="3">
    <location>
        <position position="400"/>
    </location>
    <ligand>
        <name>ATP</name>
        <dbReference type="ChEBI" id="CHEBI:30616"/>
    </ligand>
</feature>
<dbReference type="InterPro" id="IPR011009">
    <property type="entry name" value="Kinase-like_dom_sf"/>
</dbReference>
<feature type="region of interest" description="Disordered" evidence="4">
    <location>
        <begin position="943"/>
        <end position="976"/>
    </location>
</feature>
<dbReference type="GO" id="GO:0005776">
    <property type="term" value="C:autophagosome"/>
    <property type="evidence" value="ECO:0007669"/>
    <property type="project" value="TreeGrafter"/>
</dbReference>
<dbReference type="OrthoDB" id="4062651at2759"/>
<accession>A0A1X0NEW8</accession>
<evidence type="ECO:0000259" key="5">
    <source>
        <dbReference type="PROSITE" id="PS50011"/>
    </source>
</evidence>
<dbReference type="SUPFAM" id="SSF56112">
    <property type="entry name" value="Protein kinase-like (PK-like)"/>
    <property type="match status" value="1"/>
</dbReference>
<dbReference type="GeneID" id="39991800"/>
<gene>
    <name evidence="6" type="ORF">TM35_002091000</name>
</gene>
<dbReference type="PANTHER" id="PTHR24348:SF67">
    <property type="entry name" value="KINASE, PUTATIVE-RELATED"/>
    <property type="match status" value="1"/>
</dbReference>
<feature type="compositionally biased region" description="Polar residues" evidence="4">
    <location>
        <begin position="424"/>
        <end position="440"/>
    </location>
</feature>
<feature type="region of interest" description="Disordered" evidence="4">
    <location>
        <begin position="155"/>
        <end position="179"/>
    </location>
</feature>
<dbReference type="GO" id="GO:0000045">
    <property type="term" value="P:autophagosome assembly"/>
    <property type="evidence" value="ECO:0007669"/>
    <property type="project" value="TreeGrafter"/>
</dbReference>
<feature type="region of interest" description="Disordered" evidence="4">
    <location>
        <begin position="700"/>
        <end position="733"/>
    </location>
</feature>
<evidence type="ECO:0000313" key="6">
    <source>
        <dbReference type="EMBL" id="ORC79532.1"/>
    </source>
</evidence>
<dbReference type="PROSITE" id="PS00108">
    <property type="entry name" value="PROTEIN_KINASE_ST"/>
    <property type="match status" value="1"/>
</dbReference>
<feature type="region of interest" description="Disordered" evidence="4">
    <location>
        <begin position="413"/>
        <end position="453"/>
    </location>
</feature>
<feature type="compositionally biased region" description="Polar residues" evidence="4">
    <location>
        <begin position="242"/>
        <end position="261"/>
    </location>
</feature>